<organism evidence="1 2">
    <name type="scientific">Paracoccus fontiphilus</name>
    <dbReference type="NCBI Taxonomy" id="1815556"/>
    <lineage>
        <taxon>Bacteria</taxon>
        <taxon>Pseudomonadati</taxon>
        <taxon>Pseudomonadota</taxon>
        <taxon>Alphaproteobacteria</taxon>
        <taxon>Rhodobacterales</taxon>
        <taxon>Paracoccaceae</taxon>
        <taxon>Paracoccus</taxon>
    </lineage>
</organism>
<protein>
    <submittedName>
        <fullName evidence="1">Uncharacterized protein</fullName>
    </submittedName>
</protein>
<evidence type="ECO:0000313" key="1">
    <source>
        <dbReference type="EMBL" id="MFC3166980.1"/>
    </source>
</evidence>
<dbReference type="EMBL" id="JBHRTE010000010">
    <property type="protein sequence ID" value="MFC3166980.1"/>
    <property type="molecule type" value="Genomic_DNA"/>
</dbReference>
<dbReference type="RefSeq" id="WP_207465317.1">
    <property type="nucleotide sequence ID" value="NZ_JAFNAW010000003.1"/>
</dbReference>
<gene>
    <name evidence="1" type="ORF">ACFOD7_02845</name>
</gene>
<dbReference type="Proteomes" id="UP001595557">
    <property type="component" value="Unassembled WGS sequence"/>
</dbReference>
<proteinExistence type="predicted"/>
<name>A0ABV7IDD6_9RHOB</name>
<evidence type="ECO:0000313" key="2">
    <source>
        <dbReference type="Proteomes" id="UP001595557"/>
    </source>
</evidence>
<keyword evidence="2" id="KW-1185">Reference proteome</keyword>
<sequence length="86" mass="9415">MKRVGRMSRGQDPAHRLPVAAMMIQAAEEKLVPFYEKLKFSGKSKEQPLMLTRPIADIEALLAADEAARAVGRIADEEGARPVAGR</sequence>
<accession>A0ABV7IDD6</accession>
<reference evidence="2" key="1">
    <citation type="journal article" date="2019" name="Int. J. Syst. Evol. Microbiol.">
        <title>The Global Catalogue of Microorganisms (GCM) 10K type strain sequencing project: providing services to taxonomists for standard genome sequencing and annotation.</title>
        <authorList>
            <consortium name="The Broad Institute Genomics Platform"/>
            <consortium name="The Broad Institute Genome Sequencing Center for Infectious Disease"/>
            <person name="Wu L."/>
            <person name="Ma J."/>
        </authorList>
    </citation>
    <scope>NUCLEOTIDE SEQUENCE [LARGE SCALE GENOMIC DNA]</scope>
    <source>
        <strain evidence="2">KCTC 52239</strain>
    </source>
</reference>
<comment type="caution">
    <text evidence="1">The sequence shown here is derived from an EMBL/GenBank/DDBJ whole genome shotgun (WGS) entry which is preliminary data.</text>
</comment>